<evidence type="ECO:0000256" key="6">
    <source>
        <dbReference type="ARBA" id="ARBA00022868"/>
    </source>
</evidence>
<dbReference type="PANTHER" id="PTHR11893">
    <property type="entry name" value="INNEXIN"/>
    <property type="match status" value="1"/>
</dbReference>
<evidence type="ECO:0000256" key="4">
    <source>
        <dbReference type="ARBA" id="ARBA00022475"/>
    </source>
</evidence>
<evidence type="ECO:0000256" key="9">
    <source>
        <dbReference type="ARBA" id="ARBA00023065"/>
    </source>
</evidence>
<dbReference type="AlphaFoldDB" id="A0A131XS64"/>
<comment type="subcellular location">
    <subcellularLocation>
        <location evidence="1">Cell junction</location>
        <location evidence="1">Gap junction</location>
    </subcellularLocation>
    <subcellularLocation>
        <location evidence="2 12">Cell membrane</location>
        <topology evidence="2 12">Multi-pass membrane protein</topology>
    </subcellularLocation>
</comment>
<name>A0A131XS64_IXORI</name>
<proteinExistence type="evidence at transcript level"/>
<keyword evidence="8 12" id="KW-1133">Transmembrane helix</keyword>
<feature type="transmembrane region" description="Helical" evidence="12">
    <location>
        <begin position="174"/>
        <end position="197"/>
    </location>
</feature>
<feature type="transmembrane region" description="Helical" evidence="12">
    <location>
        <begin position="271"/>
        <end position="298"/>
    </location>
</feature>
<keyword evidence="4" id="KW-1003">Cell membrane</keyword>
<keyword evidence="10 12" id="KW-0472">Membrane</keyword>
<evidence type="ECO:0000256" key="2">
    <source>
        <dbReference type="ARBA" id="ARBA00004651"/>
    </source>
</evidence>
<dbReference type="PANTHER" id="PTHR11893:SF41">
    <property type="entry name" value="INNEXIN INX2"/>
    <property type="match status" value="1"/>
</dbReference>
<dbReference type="GO" id="GO:0005886">
    <property type="term" value="C:plasma membrane"/>
    <property type="evidence" value="ECO:0007669"/>
    <property type="project" value="UniProtKB-SubCell"/>
</dbReference>
<dbReference type="InterPro" id="IPR000990">
    <property type="entry name" value="Innexin"/>
</dbReference>
<evidence type="ECO:0000256" key="10">
    <source>
        <dbReference type="ARBA" id="ARBA00023136"/>
    </source>
</evidence>
<protein>
    <recommendedName>
        <fullName evidence="12">Innexin</fullName>
    </recommendedName>
</protein>
<dbReference type="PROSITE" id="PS51013">
    <property type="entry name" value="PANNEXIN"/>
    <property type="match status" value="1"/>
</dbReference>
<keyword evidence="7" id="KW-0965">Cell junction</keyword>
<evidence type="ECO:0000256" key="1">
    <source>
        <dbReference type="ARBA" id="ARBA00004610"/>
    </source>
</evidence>
<evidence type="ECO:0000313" key="13">
    <source>
        <dbReference type="EMBL" id="JAP68920.1"/>
    </source>
</evidence>
<dbReference type="PRINTS" id="PR01262">
    <property type="entry name" value="INNEXIN"/>
</dbReference>
<comment type="caution">
    <text evidence="12">Lacks conserved residue(s) required for the propagation of feature annotation.</text>
</comment>
<evidence type="ECO:0000256" key="5">
    <source>
        <dbReference type="ARBA" id="ARBA00022692"/>
    </source>
</evidence>
<reference evidence="13" key="1">
    <citation type="submission" date="2016-02" db="EMBL/GenBank/DDBJ databases">
        <title>RNAseq analyses of the midgut from blood- or serum-fed Ixodes ricinus ticks.</title>
        <authorList>
            <person name="Perner J."/>
            <person name="Provaznik J."/>
            <person name="Schrenkova J."/>
            <person name="Urbanova V."/>
            <person name="Ribeiro J.M."/>
            <person name="Kopacek P."/>
        </authorList>
    </citation>
    <scope>NUCLEOTIDE SEQUENCE</scope>
    <source>
        <tissue evidence="13">Gut</tissue>
    </source>
</reference>
<dbReference type="EMBL" id="GEFM01006876">
    <property type="protein sequence ID" value="JAP68920.1"/>
    <property type="molecule type" value="mRNA"/>
</dbReference>
<keyword evidence="11 12" id="KW-0407">Ion channel</keyword>
<evidence type="ECO:0000256" key="3">
    <source>
        <dbReference type="ARBA" id="ARBA00022448"/>
    </source>
</evidence>
<dbReference type="GO" id="GO:0005243">
    <property type="term" value="F:gap junction channel activity"/>
    <property type="evidence" value="ECO:0007669"/>
    <property type="project" value="TreeGrafter"/>
</dbReference>
<organism evidence="13">
    <name type="scientific">Ixodes ricinus</name>
    <name type="common">Common tick</name>
    <name type="synonym">Acarus ricinus</name>
    <dbReference type="NCBI Taxonomy" id="34613"/>
    <lineage>
        <taxon>Eukaryota</taxon>
        <taxon>Metazoa</taxon>
        <taxon>Ecdysozoa</taxon>
        <taxon>Arthropoda</taxon>
        <taxon>Chelicerata</taxon>
        <taxon>Arachnida</taxon>
        <taxon>Acari</taxon>
        <taxon>Parasitiformes</taxon>
        <taxon>Ixodida</taxon>
        <taxon>Ixodoidea</taxon>
        <taxon>Ixodidae</taxon>
        <taxon>Ixodinae</taxon>
        <taxon>Ixodes</taxon>
    </lineage>
</organism>
<dbReference type="Pfam" id="PF00876">
    <property type="entry name" value="Innexin"/>
    <property type="match status" value="1"/>
</dbReference>
<dbReference type="GO" id="GO:0005921">
    <property type="term" value="C:gap junction"/>
    <property type="evidence" value="ECO:0007669"/>
    <property type="project" value="UniProtKB-SubCell"/>
</dbReference>
<dbReference type="GO" id="GO:0007602">
    <property type="term" value="P:phototransduction"/>
    <property type="evidence" value="ECO:0007669"/>
    <property type="project" value="TreeGrafter"/>
</dbReference>
<sequence>MFDLLGSLKAYFTTKYVIIDNLMCRLHHKASVGILLAFSILVTGKQYVGDPIDCISKDAIPGNLLDTYCWIHKTFSVPSAWKGKLGDEVAYPGVAPYVPGEQVVYHTYYQWVCFVLFLQALFFYIPRYIWKTLEGRRIQNLTDHLSSPMQEENALVKSREMLVRYLTYNRNQHMMYFAGFVFTEVLYLVNVISQIFIMDRFLGGEFSRYGLEVLQFTEWHWEARYDPMIKVFPRMTKCTFRMFGTSGDLQKHDAVCVLPINIINEKVYVFLWFWFVILSVITAVFLVYRVATIALPSLRYHIMYSKNRAVESEELRGIINNVGVGDWFIFYQISKNIDQSNMKDLVVEYSRALDGTSDAKPLRN</sequence>
<keyword evidence="3 12" id="KW-0813">Transport</keyword>
<keyword evidence="5 12" id="KW-0812">Transmembrane</keyword>
<keyword evidence="6" id="KW-0303">Gap junction</keyword>
<evidence type="ECO:0000256" key="7">
    <source>
        <dbReference type="ARBA" id="ARBA00022949"/>
    </source>
</evidence>
<keyword evidence="9 12" id="KW-0406">Ion transport</keyword>
<comment type="similarity">
    <text evidence="12">Belongs to the pannexin family.</text>
</comment>
<accession>A0A131XS64</accession>
<dbReference type="GO" id="GO:0034220">
    <property type="term" value="P:monoatomic ion transmembrane transport"/>
    <property type="evidence" value="ECO:0007669"/>
    <property type="project" value="UniProtKB-KW"/>
</dbReference>
<feature type="transmembrane region" description="Helical" evidence="12">
    <location>
        <begin position="108"/>
        <end position="130"/>
    </location>
</feature>
<evidence type="ECO:0000256" key="8">
    <source>
        <dbReference type="ARBA" id="ARBA00022989"/>
    </source>
</evidence>
<comment type="function">
    <text evidence="12">Structural component of the gap junctions.</text>
</comment>
<evidence type="ECO:0000256" key="11">
    <source>
        <dbReference type="ARBA" id="ARBA00023303"/>
    </source>
</evidence>
<gene>
    <name evidence="12" type="primary">inx</name>
</gene>
<evidence type="ECO:0000256" key="12">
    <source>
        <dbReference type="RuleBase" id="RU010713"/>
    </source>
</evidence>